<dbReference type="PANTHER" id="PTHR15496">
    <property type="entry name" value="GENERAL TRANSCRIPTION FACTOR 3C POLYPEPTIDE 4 FAMILY"/>
    <property type="match status" value="1"/>
</dbReference>
<protein>
    <recommendedName>
        <fullName evidence="2">Transcription factor IIIC putative zinc-finger domain-containing protein</fullName>
    </recommendedName>
</protein>
<evidence type="ECO:0000313" key="3">
    <source>
        <dbReference type="Ensembl" id="ENSEBUP00000007245.1"/>
    </source>
</evidence>
<keyword evidence="4" id="KW-1185">Reference proteome</keyword>
<dbReference type="Pfam" id="PF12660">
    <property type="entry name" value="zf-TFIIIC"/>
    <property type="match status" value="1"/>
</dbReference>
<name>A0A8C4NIG9_EPTBU</name>
<organism evidence="3 4">
    <name type="scientific">Eptatretus burgeri</name>
    <name type="common">Inshore hagfish</name>
    <dbReference type="NCBI Taxonomy" id="7764"/>
    <lineage>
        <taxon>Eukaryota</taxon>
        <taxon>Metazoa</taxon>
        <taxon>Chordata</taxon>
        <taxon>Craniata</taxon>
        <taxon>Vertebrata</taxon>
        <taxon>Cyclostomata</taxon>
        <taxon>Myxini</taxon>
        <taxon>Myxiniformes</taxon>
        <taxon>Myxinidae</taxon>
        <taxon>Eptatretinae</taxon>
        <taxon>Eptatretus</taxon>
    </lineage>
</organism>
<dbReference type="GO" id="GO:0004402">
    <property type="term" value="F:histone acetyltransferase activity"/>
    <property type="evidence" value="ECO:0007669"/>
    <property type="project" value="InterPro"/>
</dbReference>
<accession>A0A8C4NIG9</accession>
<reference evidence="3" key="1">
    <citation type="submission" date="2025-08" db="UniProtKB">
        <authorList>
            <consortium name="Ensembl"/>
        </authorList>
    </citation>
    <scope>IDENTIFICATION</scope>
</reference>
<dbReference type="Ensembl" id="ENSEBUT00000007721.1">
    <property type="protein sequence ID" value="ENSEBUP00000007245.1"/>
    <property type="gene ID" value="ENSEBUG00000004740.1"/>
</dbReference>
<proteinExistence type="predicted"/>
<dbReference type="InterPro" id="IPR024764">
    <property type="entry name" value="TFIIIC_Znf"/>
</dbReference>
<dbReference type="GO" id="GO:0000127">
    <property type="term" value="C:transcription factor TFIIIC complex"/>
    <property type="evidence" value="ECO:0007669"/>
    <property type="project" value="InterPro"/>
</dbReference>
<feature type="region of interest" description="Disordered" evidence="1">
    <location>
        <begin position="288"/>
        <end position="312"/>
    </location>
</feature>
<feature type="domain" description="Transcription factor IIIC putative zinc-finger" evidence="2">
    <location>
        <begin position="420"/>
        <end position="496"/>
    </location>
</feature>
<reference evidence="3" key="2">
    <citation type="submission" date="2025-09" db="UniProtKB">
        <authorList>
            <consortium name="Ensembl"/>
        </authorList>
    </citation>
    <scope>IDENTIFICATION</scope>
</reference>
<evidence type="ECO:0000256" key="1">
    <source>
        <dbReference type="SAM" id="MobiDB-lite"/>
    </source>
</evidence>
<evidence type="ECO:0000313" key="4">
    <source>
        <dbReference type="Proteomes" id="UP000694388"/>
    </source>
</evidence>
<sequence>MPMDYLFHACELRAFPPQPTPCLRVVAVSCLPLGGPHLLAAVLRGSLKKDGGRGELSLSVFHVPGLHPRPITSFTVTPTPQGPVIYTCADGHDKLAVVQPRLGAVSTDAALNFQYLSIALPGLSGTTRIRGLAASPGGAFLAVLVQQRNTLNLVTEKSHDNGTHLLFVQHIHAQQALKAILHPPPPIMPHSLMPGPKLPSPPCGPFSCLDLLEAVRPWIYSLGPLPPALRPGTGGEPDLIENNDTHLLQLKLAISQMLEHEGCAVAVKNQPPGDTKNMARSIPGTMEMESPDEVTESDFGSNEASGGGKTKGVTGEDVEVLRLQLAFIQARYLVQQLVIQGRNHLGDLPICTITDNVVSPNTALQSGSSVDILSSGSSGLLSYATTGIPVASLYHYMQRVATDHSTQKLMETFRERMESVLVEEHCVACGQELPFSLHNFTTCSGGHTWPRCCLTFRACQGAVFRCCMHKDSIASVPTHTDPEWLQDILSHRCIYCNSPLL</sequence>
<dbReference type="InterPro" id="IPR044230">
    <property type="entry name" value="GTF3C4"/>
</dbReference>
<dbReference type="GO" id="GO:0006384">
    <property type="term" value="P:transcription initiation at RNA polymerase III promoter"/>
    <property type="evidence" value="ECO:0007669"/>
    <property type="project" value="InterPro"/>
</dbReference>
<evidence type="ECO:0000259" key="2">
    <source>
        <dbReference type="Pfam" id="PF12660"/>
    </source>
</evidence>
<dbReference type="PANTHER" id="PTHR15496:SF2">
    <property type="entry name" value="GENERAL TRANSCRIPTION FACTOR 3C POLYPEPTIDE 4"/>
    <property type="match status" value="1"/>
</dbReference>
<dbReference type="AlphaFoldDB" id="A0A8C4NIG9"/>
<dbReference type="Proteomes" id="UP000694388">
    <property type="component" value="Unplaced"/>
</dbReference>